<sequence>MAPSVEEQTASSSPVVRKKEVQKNAPKFKYISLPTYETLEAERQGRKERLAQAFRVLGYLGMDEGVAGHLTYRDPIMRDHFWVNPFGIPFRFMTASDLLLVNPAGEIIDGGKPGQRIVNAAGYAIHHAIHTARPDLDAACHSHSLYGKAFSTLGRNIEMTTQDSCSFYGQVALYENFGGVVLAEEEGQNIANALGKNNKALILQNHGILTTGTSIESAVAWFIMLERHCQVQLVSEAAAASRGERPVVIGDDEARFTHEQVGTEAAGAFQASSYFKLIEQLDKGAWKE</sequence>
<dbReference type="EMBL" id="KZ820001">
    <property type="protein sequence ID" value="PWN49838.1"/>
    <property type="molecule type" value="Genomic_DNA"/>
</dbReference>
<accession>A0ACD0NVE8</accession>
<name>A0ACD0NVE8_9BASI</name>
<gene>
    <name evidence="1" type="ORF">IE53DRAFT_380252</name>
</gene>
<proteinExistence type="predicted"/>
<keyword evidence="2" id="KW-1185">Reference proteome</keyword>
<evidence type="ECO:0000313" key="1">
    <source>
        <dbReference type="EMBL" id="PWN49838.1"/>
    </source>
</evidence>
<organism evidence="1 2">
    <name type="scientific">Violaceomyces palustris</name>
    <dbReference type="NCBI Taxonomy" id="1673888"/>
    <lineage>
        <taxon>Eukaryota</taxon>
        <taxon>Fungi</taxon>
        <taxon>Dikarya</taxon>
        <taxon>Basidiomycota</taxon>
        <taxon>Ustilaginomycotina</taxon>
        <taxon>Ustilaginomycetes</taxon>
        <taxon>Violaceomycetales</taxon>
        <taxon>Violaceomycetaceae</taxon>
        <taxon>Violaceomyces</taxon>
    </lineage>
</organism>
<evidence type="ECO:0000313" key="2">
    <source>
        <dbReference type="Proteomes" id="UP000245626"/>
    </source>
</evidence>
<protein>
    <submittedName>
        <fullName evidence="1">Arad-like aldolase/epimerase</fullName>
    </submittedName>
</protein>
<dbReference type="Proteomes" id="UP000245626">
    <property type="component" value="Unassembled WGS sequence"/>
</dbReference>
<reference evidence="1 2" key="1">
    <citation type="journal article" date="2018" name="Mol. Biol. Evol.">
        <title>Broad Genomic Sampling Reveals a Smut Pathogenic Ancestry of the Fungal Clade Ustilaginomycotina.</title>
        <authorList>
            <person name="Kijpornyongpan T."/>
            <person name="Mondo S.J."/>
            <person name="Barry K."/>
            <person name="Sandor L."/>
            <person name="Lee J."/>
            <person name="Lipzen A."/>
            <person name="Pangilinan J."/>
            <person name="LaButti K."/>
            <person name="Hainaut M."/>
            <person name="Henrissat B."/>
            <person name="Grigoriev I.V."/>
            <person name="Spatafora J.W."/>
            <person name="Aime M.C."/>
        </authorList>
    </citation>
    <scope>NUCLEOTIDE SEQUENCE [LARGE SCALE GENOMIC DNA]</scope>
    <source>
        <strain evidence="1 2">SA 807</strain>
    </source>
</reference>